<dbReference type="AlphaFoldDB" id="A0A6M3LG67"/>
<sequence>MLNNRKKIFDDLLQMRTAGTAATGVTGKAATVDAALKIFDTGGGYTEGKWIIDVAYASLGSPSNVPNLAYIIELQGSNSATFATPIIKLDTARLVVNVSGTADGIPMTPSSTRNLATVPFRVIKPFQNDVNGTIYRYMRLWTKTSGGYTSGTPSVGIGSIVTGIDYTAFLSV</sequence>
<protein>
    <submittedName>
        <fullName evidence="1">Uncharacterized protein</fullName>
    </submittedName>
</protein>
<name>A0A6M3LG67_9ZZZZ</name>
<gene>
    <name evidence="1" type="ORF">MM415B03200_0005</name>
</gene>
<dbReference type="EMBL" id="MT143033">
    <property type="protein sequence ID" value="QJA92045.1"/>
    <property type="molecule type" value="Genomic_DNA"/>
</dbReference>
<evidence type="ECO:0000313" key="1">
    <source>
        <dbReference type="EMBL" id="QJA92045.1"/>
    </source>
</evidence>
<reference evidence="1" key="1">
    <citation type="submission" date="2020-03" db="EMBL/GenBank/DDBJ databases">
        <title>The deep terrestrial virosphere.</title>
        <authorList>
            <person name="Holmfeldt K."/>
            <person name="Nilsson E."/>
            <person name="Simone D."/>
            <person name="Lopez-Fernandez M."/>
            <person name="Wu X."/>
            <person name="de Brujin I."/>
            <person name="Lundin D."/>
            <person name="Andersson A."/>
            <person name="Bertilsson S."/>
            <person name="Dopson M."/>
        </authorList>
    </citation>
    <scope>NUCLEOTIDE SEQUENCE</scope>
    <source>
        <strain evidence="1">MM415B03200</strain>
    </source>
</reference>
<organism evidence="1">
    <name type="scientific">viral metagenome</name>
    <dbReference type="NCBI Taxonomy" id="1070528"/>
    <lineage>
        <taxon>unclassified sequences</taxon>
        <taxon>metagenomes</taxon>
        <taxon>organismal metagenomes</taxon>
    </lineage>
</organism>
<proteinExistence type="predicted"/>
<accession>A0A6M3LG67</accession>